<dbReference type="RefSeq" id="WP_004304410.1">
    <property type="nucleotide sequence ID" value="NZ_BAABYV010000001.1"/>
</dbReference>
<name>A0A139KL64_BACOV</name>
<accession>A0A139KL64</accession>
<dbReference type="Proteomes" id="UP000375690">
    <property type="component" value="Unassembled WGS sequence"/>
</dbReference>
<dbReference type="Proteomes" id="UP000318823">
    <property type="component" value="Chromosome"/>
</dbReference>
<dbReference type="EMBL" id="VWGP01000009">
    <property type="protein sequence ID" value="KAA4535529.1"/>
    <property type="molecule type" value="Genomic_DNA"/>
</dbReference>
<dbReference type="GeneID" id="69481030"/>
<evidence type="ECO:0000313" key="16">
    <source>
        <dbReference type="Proteomes" id="UP000435985"/>
    </source>
</evidence>
<reference evidence="12" key="1">
    <citation type="journal article" date="2018" name="J. Anim. Genet.">
        <title>Acquired interbacterial defense systems protect against interspecies antagonism in the human gut microbiome.</title>
        <authorList>
            <person name="Ross B.D."/>
            <person name="Verster A.J."/>
            <person name="Radey M.C."/>
            <person name="Schmidtke D.T."/>
            <person name="Pope C.E."/>
            <person name="Hoffman L.R."/>
            <person name="Hajjar A."/>
            <person name="Peterson S.B."/>
            <person name="Borenstein E."/>
            <person name="Mougous J."/>
        </authorList>
    </citation>
    <scope>NUCLEOTIDE SEQUENCE [LARGE SCALE GENOMIC DNA]</scope>
    <source>
        <strain evidence="12">3725 D1 iv</strain>
    </source>
</reference>
<evidence type="ECO:0000313" key="15">
    <source>
        <dbReference type="Proteomes" id="UP000424805"/>
    </source>
</evidence>
<evidence type="ECO:0000313" key="10">
    <source>
        <dbReference type="Proteomes" id="UP000283329"/>
    </source>
</evidence>
<gene>
    <name evidence="9" type="ORF">DW206_22355</name>
    <name evidence="8" type="ORF">DWV35_07610</name>
    <name evidence="7" type="ORF">DYI28_11005</name>
    <name evidence="6" type="ORF">F3B53_05225</name>
    <name evidence="3" type="ORF">F3B85_14375</name>
    <name evidence="4" type="ORF">F3B90_08290</name>
    <name evidence="5" type="ORF">F3B98_25935</name>
    <name evidence="2" type="ORF">F3D66_01295</name>
    <name evidence="1" type="ORF">F3D71_06085</name>
</gene>
<reference evidence="7" key="2">
    <citation type="journal article" date="2018" name="Nature">
        <title>Human gut bacteria contain acquired interbacterial defence systems.</title>
        <authorList>
            <person name="Ross B.D."/>
            <person name="Verster A.J."/>
            <person name="Radey M.C."/>
            <person name="Schmidtke D.T."/>
            <person name="Pope C.E."/>
            <person name="Hoffman L.R."/>
            <person name="Hajjar A."/>
            <person name="Peterson S.B."/>
            <person name="Borenstein E."/>
            <person name="Mougous J."/>
        </authorList>
    </citation>
    <scope>NUCLEOTIDE SEQUENCE</scope>
    <source>
        <strain evidence="7">3725 D1 iv</strain>
    </source>
</reference>
<evidence type="ECO:0000313" key="9">
    <source>
        <dbReference type="EMBL" id="RHH40601.1"/>
    </source>
</evidence>
<evidence type="ECO:0000313" key="18">
    <source>
        <dbReference type="Proteomes" id="UP000478493"/>
    </source>
</evidence>
<dbReference type="Proteomes" id="UP000473905">
    <property type="component" value="Unassembled WGS sequence"/>
</dbReference>
<evidence type="ECO:0000313" key="1">
    <source>
        <dbReference type="EMBL" id="KAA3953370.1"/>
    </source>
</evidence>
<dbReference type="EMBL" id="VWFP01000007">
    <property type="protein sequence ID" value="KAA4627915.1"/>
    <property type="molecule type" value="Genomic_DNA"/>
</dbReference>
<dbReference type="Proteomes" id="UP000286031">
    <property type="component" value="Unassembled WGS sequence"/>
</dbReference>
<dbReference type="EMBL" id="QSBI01000007">
    <property type="protein sequence ID" value="RGX11087.1"/>
    <property type="molecule type" value="Genomic_DNA"/>
</dbReference>
<evidence type="ECO:0000313" key="6">
    <source>
        <dbReference type="EMBL" id="KAB1329403.1"/>
    </source>
</evidence>
<dbReference type="EMBL" id="QRJR01000033">
    <property type="protein sequence ID" value="RHH40601.1"/>
    <property type="molecule type" value="Genomic_DNA"/>
</dbReference>
<dbReference type="Proteomes" id="UP000283329">
    <property type="component" value="Unassembled WGS sequence"/>
</dbReference>
<evidence type="ECO:0000313" key="8">
    <source>
        <dbReference type="EMBL" id="RGX11087.1"/>
    </source>
</evidence>
<dbReference type="Proteomes" id="UP000424805">
    <property type="component" value="Unassembled WGS sequence"/>
</dbReference>
<reference evidence="10 11" key="3">
    <citation type="submission" date="2018-08" db="EMBL/GenBank/DDBJ databases">
        <title>A genome reference for cultivated species of the human gut microbiota.</title>
        <authorList>
            <person name="Zou Y."/>
            <person name="Xue W."/>
            <person name="Luo G."/>
        </authorList>
    </citation>
    <scope>NUCLEOTIDE SEQUENCE [LARGE SCALE GENOMIC DNA]</scope>
    <source>
        <strain evidence="8 11">AF04-46</strain>
        <strain evidence="9 10">AM17-48</strain>
    </source>
</reference>
<organism evidence="4 15">
    <name type="scientific">Bacteroides ovatus</name>
    <dbReference type="NCBI Taxonomy" id="28116"/>
    <lineage>
        <taxon>Bacteria</taxon>
        <taxon>Pseudomonadati</taxon>
        <taxon>Bacteroidota</taxon>
        <taxon>Bacteroidia</taxon>
        <taxon>Bacteroidales</taxon>
        <taxon>Bacteroidaceae</taxon>
        <taxon>Bacteroides</taxon>
    </lineage>
</organism>
<reference evidence="13 14" key="4">
    <citation type="journal article" date="2019" name="Nat. Med.">
        <title>A library of human gut bacterial isolates paired with longitudinal multiomics data enables mechanistic microbiome research.</title>
        <authorList>
            <person name="Poyet M."/>
            <person name="Groussin M."/>
            <person name="Gibbons S.M."/>
            <person name="Avila-Pacheco J."/>
            <person name="Jiang X."/>
            <person name="Kearney S.M."/>
            <person name="Perrotta A.R."/>
            <person name="Berdy B."/>
            <person name="Zhao S."/>
            <person name="Lieberman T.D."/>
            <person name="Swanson P.K."/>
            <person name="Smith M."/>
            <person name="Roesemann S."/>
            <person name="Alexander J.E."/>
            <person name="Rich S.A."/>
            <person name="Livny J."/>
            <person name="Vlamakis H."/>
            <person name="Clish C."/>
            <person name="Bullock K."/>
            <person name="Deik A."/>
            <person name="Scott J."/>
            <person name="Pierce K.A."/>
            <person name="Xavier R.J."/>
            <person name="Alm E.J."/>
        </authorList>
    </citation>
    <scope>NUCLEOTIDE SEQUENCE [LARGE SCALE GENOMIC DNA]</scope>
    <source>
        <strain evidence="2 17">BIOML-A134</strain>
        <strain evidence="5 16">BIOML-A14</strain>
        <strain evidence="4 15">BIOML-A15</strain>
        <strain evidence="1 13">BIOML-A163</strain>
        <strain evidence="6 14">BIOML-A2</strain>
        <strain evidence="3 18">BIOML-A41</strain>
    </source>
</reference>
<dbReference type="EMBL" id="VWLE01000053">
    <property type="protein sequence ID" value="KAA3953370.1"/>
    <property type="molecule type" value="Genomic_DNA"/>
</dbReference>
<evidence type="ECO:0000313" key="11">
    <source>
        <dbReference type="Proteomes" id="UP000286031"/>
    </source>
</evidence>
<evidence type="ECO:0000313" key="2">
    <source>
        <dbReference type="EMBL" id="KAA4104879.1"/>
    </source>
</evidence>
<keyword evidence="17" id="KW-1185">Reference proteome</keyword>
<evidence type="ECO:0000313" key="7">
    <source>
        <dbReference type="EMBL" id="QDM09197.1"/>
    </source>
</evidence>
<dbReference type="EMBL" id="VWFC01000004">
    <property type="protein sequence ID" value="KAB1329403.1"/>
    <property type="molecule type" value="Genomic_DNA"/>
</dbReference>
<dbReference type="EMBL" id="VWKB01000001">
    <property type="protein sequence ID" value="KAA4104879.1"/>
    <property type="molecule type" value="Genomic_DNA"/>
</dbReference>
<dbReference type="AlphaFoldDB" id="A0A139KL64"/>
<evidence type="ECO:0000313" key="12">
    <source>
        <dbReference type="Proteomes" id="UP000318823"/>
    </source>
</evidence>
<evidence type="ECO:0000313" key="4">
    <source>
        <dbReference type="EMBL" id="KAA4627915.1"/>
    </source>
</evidence>
<proteinExistence type="predicted"/>
<protein>
    <submittedName>
        <fullName evidence="4">Uncharacterized protein</fullName>
    </submittedName>
</protein>
<sequence>MEITDLKQMTKEEVFNFIRQRLSFSKELQEQFRHVNKDDLAKEHRRFEMSGNESKTGQCTIFNTAILNEFADLGIYDYTSYLFLDFHNGTPTVYLKYFSENENLEYTFTGYTTTEIIFAILELTIFSGKPKRNRS</sequence>
<dbReference type="Proteomes" id="UP000478493">
    <property type="component" value="Unassembled WGS sequence"/>
</dbReference>
<evidence type="ECO:0000313" key="5">
    <source>
        <dbReference type="EMBL" id="KAA4660679.1"/>
    </source>
</evidence>
<dbReference type="EMBL" id="VWFO01000065">
    <property type="protein sequence ID" value="KAA4660679.1"/>
    <property type="molecule type" value="Genomic_DNA"/>
</dbReference>
<evidence type="ECO:0000313" key="17">
    <source>
        <dbReference type="Proteomes" id="UP000473905"/>
    </source>
</evidence>
<dbReference type="EMBL" id="CP041395">
    <property type="protein sequence ID" value="QDM09197.1"/>
    <property type="molecule type" value="Genomic_DNA"/>
</dbReference>
<dbReference type="Proteomes" id="UP000323717">
    <property type="component" value="Unassembled WGS sequence"/>
</dbReference>
<evidence type="ECO:0000313" key="13">
    <source>
        <dbReference type="Proteomes" id="UP000323717"/>
    </source>
</evidence>
<dbReference type="Proteomes" id="UP000435985">
    <property type="component" value="Unassembled WGS sequence"/>
</dbReference>
<evidence type="ECO:0000313" key="3">
    <source>
        <dbReference type="EMBL" id="KAA4535529.1"/>
    </source>
</evidence>
<evidence type="ECO:0000313" key="14">
    <source>
        <dbReference type="Proteomes" id="UP000375690"/>
    </source>
</evidence>
<reference evidence="7" key="5">
    <citation type="submission" date="2019-07" db="EMBL/GenBank/DDBJ databases">
        <authorList>
            <person name="Ross B.D."/>
            <person name="Verster A.J."/>
            <person name="Radey M.C."/>
            <person name="Schmidtke D.T."/>
            <person name="Pope C.E."/>
            <person name="Hoffman L.R."/>
            <person name="Hajjar A."/>
            <person name="Peterson S.B."/>
            <person name="Borenstein E."/>
            <person name="Mougous J.D."/>
        </authorList>
    </citation>
    <scope>NUCLEOTIDE SEQUENCE</scope>
    <source>
        <strain evidence="7">3725 D1 iv</strain>
    </source>
</reference>